<keyword evidence="5" id="KW-1185">Reference proteome</keyword>
<proteinExistence type="predicted"/>
<evidence type="ECO:0000313" key="5">
    <source>
        <dbReference type="Proteomes" id="UP000748025"/>
    </source>
</evidence>
<feature type="compositionally biased region" description="Low complexity" evidence="2">
    <location>
        <begin position="552"/>
        <end position="569"/>
    </location>
</feature>
<reference evidence="4" key="1">
    <citation type="journal article" date="2020" name="bioRxiv">
        <title>Whole genome comparisons of ergot fungi reveals the divergence and evolution of species within the genus Claviceps are the result of varying mechanisms driving genome evolution and host range expansion.</title>
        <authorList>
            <person name="Wyka S.A."/>
            <person name="Mondo S.J."/>
            <person name="Liu M."/>
            <person name="Dettman J."/>
            <person name="Nalam V."/>
            <person name="Broders K.D."/>
        </authorList>
    </citation>
    <scope>NUCLEOTIDE SEQUENCE</scope>
    <source>
        <strain evidence="4">CCC 602</strain>
    </source>
</reference>
<dbReference type="Proteomes" id="UP000748025">
    <property type="component" value="Unassembled WGS sequence"/>
</dbReference>
<gene>
    <name evidence="4" type="ORF">E4U43_006691</name>
</gene>
<organism evidence="4 5">
    <name type="scientific">Claviceps pusilla</name>
    <dbReference type="NCBI Taxonomy" id="123648"/>
    <lineage>
        <taxon>Eukaryota</taxon>
        <taxon>Fungi</taxon>
        <taxon>Dikarya</taxon>
        <taxon>Ascomycota</taxon>
        <taxon>Pezizomycotina</taxon>
        <taxon>Sordariomycetes</taxon>
        <taxon>Hypocreomycetidae</taxon>
        <taxon>Hypocreales</taxon>
        <taxon>Clavicipitaceae</taxon>
        <taxon>Claviceps</taxon>
    </lineage>
</organism>
<feature type="domain" description="Up-regulated during septation protein 1" evidence="3">
    <location>
        <begin position="399"/>
        <end position="515"/>
    </location>
</feature>
<evidence type="ECO:0000313" key="4">
    <source>
        <dbReference type="EMBL" id="KAG6014298.1"/>
    </source>
</evidence>
<protein>
    <recommendedName>
        <fullName evidence="3">Up-regulated during septation protein 1 domain-containing protein</fullName>
    </recommendedName>
</protein>
<keyword evidence="1" id="KW-0175">Coiled coil</keyword>
<feature type="region of interest" description="Disordered" evidence="2">
    <location>
        <begin position="105"/>
        <end position="194"/>
    </location>
</feature>
<dbReference type="InterPro" id="IPR029191">
    <property type="entry name" value="Uds1"/>
</dbReference>
<feature type="compositionally biased region" description="Polar residues" evidence="2">
    <location>
        <begin position="231"/>
        <end position="245"/>
    </location>
</feature>
<evidence type="ECO:0000256" key="1">
    <source>
        <dbReference type="SAM" id="Coils"/>
    </source>
</evidence>
<name>A0A9P7NDQ7_9HYPO</name>
<evidence type="ECO:0000259" key="3">
    <source>
        <dbReference type="Pfam" id="PF15456"/>
    </source>
</evidence>
<sequence>MAHIASCVANTEHCPISKPISPAPSGHSTTPSTLSFDKPFAWRMLPADLVRYQSCPRDKPLPSLKMNKSTESIAALEATMMEKQTAGGGMRHRPNPHAQAFARKRNISGPDSGHMATVQQTTMDSQSDPTCIATIPGRPPVHERSGSVPNDTGDKRRGQPQNLVERGLAPPPGPQQRSACPKGQSLSPPHNQLTPLHIPVAESIATLLQSRKSSAKSTSPLSSQTAGRDMSSWSRTRLMASSSTPDLLYSRSATATSSSSSSSDGASLTNAPGFLSPPCMEYLGASSNNWDSTNFKSVQSDRSIPSVMPDGRANGKPHMHVRHDRGNSESCSIGMDSGRPRRQVEIRNNSSGTLLHGNEESNNEDKKCAMSLERRVFEELPKGWQPAEASCRLSASDLSVLQKQALEQAERFEVLNVEDVDTLSKELRQLDERTEYLRRTQASMRAGRRNLHSRICQYLRSPRVAQFSQYSMLKQEESLAELDASIDECTAKLEQAENRRTRVRQKLLEHVAAAAIIGRPTAMASMSESLQQVMGIQSPTGPRELSTPPRSPLQSSFSSQGSSVSPSPQRVVAQIPSTIIEQPVLEDGSEDRADVSRTTSIVTLRRGNVESIRIYAGDDVFALLADVENEMIRMGSGSSPAVAPELIAAHESRLEAASELERQQEWQRSHEKLHGCRSSSHFISPWSSRPKAQMPFSPETSPTTVLVSRPTEPHGSASGIILSNEGDDFKSLAPGPLAPAASKPLIEAGPFLTSAVFKP</sequence>
<dbReference type="OrthoDB" id="5429395at2759"/>
<feature type="region of interest" description="Disordered" evidence="2">
    <location>
        <begin position="684"/>
        <end position="723"/>
    </location>
</feature>
<feature type="region of interest" description="Disordered" evidence="2">
    <location>
        <begin position="528"/>
        <end position="570"/>
    </location>
</feature>
<dbReference type="Pfam" id="PF15456">
    <property type="entry name" value="Uds1"/>
    <property type="match status" value="1"/>
</dbReference>
<dbReference type="EMBL" id="SRPW01000470">
    <property type="protein sequence ID" value="KAG6014298.1"/>
    <property type="molecule type" value="Genomic_DNA"/>
</dbReference>
<feature type="region of interest" description="Disordered" evidence="2">
    <location>
        <begin position="294"/>
        <end position="342"/>
    </location>
</feature>
<accession>A0A9P7NDQ7</accession>
<evidence type="ECO:0000256" key="2">
    <source>
        <dbReference type="SAM" id="MobiDB-lite"/>
    </source>
</evidence>
<feature type="compositionally biased region" description="Low complexity" evidence="2">
    <location>
        <begin position="209"/>
        <end position="225"/>
    </location>
</feature>
<dbReference type="AlphaFoldDB" id="A0A9P7NDQ7"/>
<feature type="compositionally biased region" description="Polar residues" evidence="2">
    <location>
        <begin position="294"/>
        <end position="303"/>
    </location>
</feature>
<comment type="caution">
    <text evidence="4">The sequence shown here is derived from an EMBL/GenBank/DDBJ whole genome shotgun (WGS) entry which is preliminary data.</text>
</comment>
<feature type="region of interest" description="Disordered" evidence="2">
    <location>
        <begin position="209"/>
        <end position="246"/>
    </location>
</feature>
<feature type="coiled-coil region" evidence="1">
    <location>
        <begin position="479"/>
        <end position="513"/>
    </location>
</feature>
<feature type="compositionally biased region" description="Polar residues" evidence="2">
    <location>
        <begin position="184"/>
        <end position="194"/>
    </location>
</feature>
<feature type="compositionally biased region" description="Polar residues" evidence="2">
    <location>
        <begin position="117"/>
        <end position="129"/>
    </location>
</feature>
<feature type="compositionally biased region" description="Polar residues" evidence="2">
    <location>
        <begin position="528"/>
        <end position="540"/>
    </location>
</feature>